<evidence type="ECO:0000256" key="1">
    <source>
        <dbReference type="SAM" id="MobiDB-lite"/>
    </source>
</evidence>
<accession>A1VQE6</accession>
<dbReference type="Pfam" id="PF10636">
    <property type="entry name" value="hemP"/>
    <property type="match status" value="1"/>
</dbReference>
<dbReference type="EMBL" id="CP000529">
    <property type="protein sequence ID" value="ABM37874.1"/>
    <property type="molecule type" value="Genomic_DNA"/>
</dbReference>
<dbReference type="KEGG" id="pna:Pnap_2571"/>
<evidence type="ECO:0000313" key="2">
    <source>
        <dbReference type="EMBL" id="ABM37874.1"/>
    </source>
</evidence>
<dbReference type="RefSeq" id="WP_011801952.1">
    <property type="nucleotide sequence ID" value="NC_008781.1"/>
</dbReference>
<dbReference type="STRING" id="365044.Pnap_2571"/>
<sequence>MSQAQPHAIVASQKPASTASSPQAADSRPGCVDSTELLRGQKTVDISHNGLTYRLQATRLGKLILTK</sequence>
<gene>
    <name evidence="2" type="ordered locus">Pnap_2571</name>
</gene>
<name>A1VQE6_POLNA</name>
<organism evidence="2 3">
    <name type="scientific">Polaromonas naphthalenivorans (strain CJ2)</name>
    <dbReference type="NCBI Taxonomy" id="365044"/>
    <lineage>
        <taxon>Bacteria</taxon>
        <taxon>Pseudomonadati</taxon>
        <taxon>Pseudomonadota</taxon>
        <taxon>Betaproteobacteria</taxon>
        <taxon>Burkholderiales</taxon>
        <taxon>Comamonadaceae</taxon>
        <taxon>Polaromonas</taxon>
    </lineage>
</organism>
<protein>
    <recommendedName>
        <fullName evidence="4">Hemin uptake protein HemP</fullName>
    </recommendedName>
</protein>
<proteinExistence type="predicted"/>
<feature type="region of interest" description="Disordered" evidence="1">
    <location>
        <begin position="1"/>
        <end position="33"/>
    </location>
</feature>
<feature type="compositionally biased region" description="Polar residues" evidence="1">
    <location>
        <begin position="14"/>
        <end position="24"/>
    </location>
</feature>
<dbReference type="InterPro" id="IPR019600">
    <property type="entry name" value="Hemin_uptake_protein_HemP"/>
</dbReference>
<dbReference type="eggNOG" id="COG4256">
    <property type="taxonomic scope" value="Bacteria"/>
</dbReference>
<dbReference type="OrthoDB" id="5348353at2"/>
<evidence type="ECO:0000313" key="3">
    <source>
        <dbReference type="Proteomes" id="UP000000644"/>
    </source>
</evidence>
<dbReference type="Gene3D" id="2.10.70.10">
    <property type="entry name" value="Complement Module, domain 1"/>
    <property type="match status" value="1"/>
</dbReference>
<keyword evidence="3" id="KW-1185">Reference proteome</keyword>
<dbReference type="AlphaFoldDB" id="A1VQE6"/>
<evidence type="ECO:0008006" key="4">
    <source>
        <dbReference type="Google" id="ProtNLM"/>
    </source>
</evidence>
<dbReference type="HOGENOM" id="CLU_178563_0_1_4"/>
<reference evidence="3" key="1">
    <citation type="journal article" date="2009" name="Environ. Microbiol.">
        <title>The genome of Polaromonas naphthalenivorans strain CJ2, isolated from coal tar-contaminated sediment, reveals physiological and metabolic versatility and evolution through extensive horizontal gene transfer.</title>
        <authorList>
            <person name="Yagi J.M."/>
            <person name="Sims D."/>
            <person name="Brettin T."/>
            <person name="Bruce D."/>
            <person name="Madsen E.L."/>
        </authorList>
    </citation>
    <scope>NUCLEOTIDE SEQUENCE [LARGE SCALE GENOMIC DNA]</scope>
    <source>
        <strain evidence="3">CJ2</strain>
    </source>
</reference>
<dbReference type="Proteomes" id="UP000000644">
    <property type="component" value="Chromosome"/>
</dbReference>